<dbReference type="KEGG" id="dpf:ON006_16225"/>
<dbReference type="Gene3D" id="2.60.120.1440">
    <property type="match status" value="1"/>
</dbReference>
<accession>A0A9E8SIM7</accession>
<keyword evidence="1" id="KW-0472">Membrane</keyword>
<evidence type="ECO:0000259" key="2">
    <source>
        <dbReference type="Pfam" id="PF04773"/>
    </source>
</evidence>
<feature type="domain" description="FecR protein" evidence="2">
    <location>
        <begin position="133"/>
        <end position="216"/>
    </location>
</feature>
<keyword evidence="1" id="KW-0812">Transmembrane</keyword>
<feature type="transmembrane region" description="Helical" evidence="1">
    <location>
        <begin position="77"/>
        <end position="96"/>
    </location>
</feature>
<dbReference type="RefSeq" id="WP_244822874.1">
    <property type="nucleotide sequence ID" value="NZ_CP112998.1"/>
</dbReference>
<proteinExistence type="predicted"/>
<reference evidence="4" key="1">
    <citation type="submission" date="2022-11" db="EMBL/GenBank/DDBJ databases">
        <title>Dyadobacter pollutisoli sp. nov., isolated from plastic dumped soil.</title>
        <authorList>
            <person name="Kim J.M."/>
            <person name="Kim K.R."/>
            <person name="Lee J.K."/>
            <person name="Hao L."/>
            <person name="Jeon C.O."/>
        </authorList>
    </citation>
    <scope>NUCLEOTIDE SEQUENCE</scope>
    <source>
        <strain evidence="4">U1</strain>
    </source>
</reference>
<dbReference type="EMBL" id="CP112998">
    <property type="protein sequence ID" value="WAC09299.1"/>
    <property type="molecule type" value="Genomic_DNA"/>
</dbReference>
<feature type="domain" description="Protein FecR C-terminal" evidence="3">
    <location>
        <begin position="265"/>
        <end position="332"/>
    </location>
</feature>
<dbReference type="InterPro" id="IPR006860">
    <property type="entry name" value="FecR"/>
</dbReference>
<evidence type="ECO:0000259" key="3">
    <source>
        <dbReference type="Pfam" id="PF16344"/>
    </source>
</evidence>
<dbReference type="Proteomes" id="UP001164653">
    <property type="component" value="Chromosome"/>
</dbReference>
<dbReference type="Pfam" id="PF04773">
    <property type="entry name" value="FecR"/>
    <property type="match status" value="1"/>
</dbReference>
<evidence type="ECO:0000256" key="1">
    <source>
        <dbReference type="SAM" id="Phobius"/>
    </source>
</evidence>
<dbReference type="AlphaFoldDB" id="A0A9E8SIM7"/>
<sequence length="338" mass="38363">MKPPEISPLLLEKYLLDQCTEEEKALVEAWYASLQGETRYLDHLPDAESREIQNDTFKNIRAELEQADEQPARMLHWRWITGLAASVLLVLGLYFINPFKKTTQLTVTEQLEEKAENELTHFVNEEHRIVIHHLPDGSSVSMRPDAAITYPRDFEEDKRLVAFSGEGFFDITKDKSRPFMIQSGEMVIRVLGTSFNVKAPVAQKVFQVDVVTGTVEVTTPGTEQKPQQVILKPKQQALFEIGSRRLISKQIPEQARKEIYEPVSIVFEETPLNKIVQQLEKRFNVSISLSNPEISRCSVTANFESQPLPGILEMLCTTLEASYTISGNNIRISGTPCE</sequence>
<dbReference type="InterPro" id="IPR032508">
    <property type="entry name" value="FecR_C"/>
</dbReference>
<protein>
    <submittedName>
        <fullName evidence="4">FecR family protein</fullName>
    </submittedName>
</protein>
<dbReference type="Gene3D" id="3.55.50.30">
    <property type="match status" value="1"/>
</dbReference>
<dbReference type="PANTHER" id="PTHR30273:SF2">
    <property type="entry name" value="PROTEIN FECR"/>
    <property type="match status" value="1"/>
</dbReference>
<evidence type="ECO:0000313" key="5">
    <source>
        <dbReference type="Proteomes" id="UP001164653"/>
    </source>
</evidence>
<dbReference type="InterPro" id="IPR012373">
    <property type="entry name" value="Ferrdict_sens_TM"/>
</dbReference>
<dbReference type="PANTHER" id="PTHR30273">
    <property type="entry name" value="PERIPLASMIC SIGNAL SENSOR AND SIGMA FACTOR ACTIVATOR FECR-RELATED"/>
    <property type="match status" value="1"/>
</dbReference>
<evidence type="ECO:0000313" key="4">
    <source>
        <dbReference type="EMBL" id="WAC09299.1"/>
    </source>
</evidence>
<name>A0A9E8SIM7_9BACT</name>
<organism evidence="4 5">
    <name type="scientific">Dyadobacter pollutisoli</name>
    <dbReference type="NCBI Taxonomy" id="2910158"/>
    <lineage>
        <taxon>Bacteria</taxon>
        <taxon>Pseudomonadati</taxon>
        <taxon>Bacteroidota</taxon>
        <taxon>Cytophagia</taxon>
        <taxon>Cytophagales</taxon>
        <taxon>Spirosomataceae</taxon>
        <taxon>Dyadobacter</taxon>
    </lineage>
</organism>
<keyword evidence="5" id="KW-1185">Reference proteome</keyword>
<keyword evidence="1" id="KW-1133">Transmembrane helix</keyword>
<gene>
    <name evidence="4" type="ORF">ON006_16225</name>
</gene>
<dbReference type="Pfam" id="PF16344">
    <property type="entry name" value="FecR_C"/>
    <property type="match status" value="1"/>
</dbReference>
<dbReference type="GO" id="GO:0016989">
    <property type="term" value="F:sigma factor antagonist activity"/>
    <property type="evidence" value="ECO:0007669"/>
    <property type="project" value="TreeGrafter"/>
</dbReference>
<dbReference type="PIRSF" id="PIRSF018266">
    <property type="entry name" value="FecR"/>
    <property type="match status" value="1"/>
</dbReference>